<dbReference type="Proteomes" id="UP001208570">
    <property type="component" value="Unassembled WGS sequence"/>
</dbReference>
<feature type="transmembrane region" description="Helical" evidence="1">
    <location>
        <begin position="172"/>
        <end position="190"/>
    </location>
</feature>
<evidence type="ECO:0000313" key="3">
    <source>
        <dbReference type="Proteomes" id="UP001208570"/>
    </source>
</evidence>
<dbReference type="GO" id="GO:0007399">
    <property type="term" value="P:nervous system development"/>
    <property type="evidence" value="ECO:0007669"/>
    <property type="project" value="TreeGrafter"/>
</dbReference>
<sequence length="279" mass="32219">MALLQLMMQPPVIRLAAGCRLQATFSSILRPHMGTVYSRSAIRGLSDSLTANQKIPVISVISKHGIFTRFLGHTFSRVQAKRYVHQTFILQVKNKLPFEVDGNVRRDTLIFSFRNDTLFRMITFFGITQFFFWVYMGFVTDVTLKRFNIDEKEATTFSHTILRVLKDYSSKLSGACILLGNVVLFFTILYPKRSIRSLTLLKGGKNLKLVTYSYFGKTIQFNVPLEEVSCMQSRNSKGATLAMKIKGHWWYYMLDKRKGTFHQTELFDHVVGLQRELKK</sequence>
<organism evidence="2 3">
    <name type="scientific">Paralvinella palmiformis</name>
    <dbReference type="NCBI Taxonomy" id="53620"/>
    <lineage>
        <taxon>Eukaryota</taxon>
        <taxon>Metazoa</taxon>
        <taxon>Spiralia</taxon>
        <taxon>Lophotrochozoa</taxon>
        <taxon>Annelida</taxon>
        <taxon>Polychaeta</taxon>
        <taxon>Sedentaria</taxon>
        <taxon>Canalipalpata</taxon>
        <taxon>Terebellida</taxon>
        <taxon>Terebelliformia</taxon>
        <taxon>Alvinellidae</taxon>
        <taxon>Paralvinella</taxon>
    </lineage>
</organism>
<dbReference type="InterPro" id="IPR045325">
    <property type="entry name" value="TMEM70/TMEM186/TMEM223"/>
</dbReference>
<protein>
    <recommendedName>
        <fullName evidence="4">Transmembrane protein 223</fullName>
    </recommendedName>
</protein>
<name>A0AAD9JK99_9ANNE</name>
<dbReference type="AlphaFoldDB" id="A0AAD9JK99"/>
<dbReference type="PANTHER" id="PTHR14549:SF2">
    <property type="entry name" value="TRANSMEMBRANE PROTEIN 223"/>
    <property type="match status" value="1"/>
</dbReference>
<dbReference type="InterPro" id="IPR026100">
    <property type="entry name" value="Tmem223"/>
</dbReference>
<feature type="transmembrane region" description="Helical" evidence="1">
    <location>
        <begin position="118"/>
        <end position="138"/>
    </location>
</feature>
<dbReference type="EMBL" id="JAODUP010000286">
    <property type="protein sequence ID" value="KAK2153780.1"/>
    <property type="molecule type" value="Genomic_DNA"/>
</dbReference>
<dbReference type="GO" id="GO:0005739">
    <property type="term" value="C:mitochondrion"/>
    <property type="evidence" value="ECO:0007669"/>
    <property type="project" value="TreeGrafter"/>
</dbReference>
<evidence type="ECO:0008006" key="4">
    <source>
        <dbReference type="Google" id="ProtNLM"/>
    </source>
</evidence>
<gene>
    <name evidence="2" type="ORF">LSH36_286g01006</name>
</gene>
<evidence type="ECO:0000313" key="2">
    <source>
        <dbReference type="EMBL" id="KAK2153780.1"/>
    </source>
</evidence>
<accession>A0AAD9JK99</accession>
<keyword evidence="1" id="KW-0812">Transmembrane</keyword>
<evidence type="ECO:0000256" key="1">
    <source>
        <dbReference type="SAM" id="Phobius"/>
    </source>
</evidence>
<proteinExistence type="predicted"/>
<dbReference type="PANTHER" id="PTHR14549">
    <property type="entry name" value="TRANSMEMBRANE PROTEIN 223"/>
    <property type="match status" value="1"/>
</dbReference>
<comment type="caution">
    <text evidence="2">The sequence shown here is derived from an EMBL/GenBank/DDBJ whole genome shotgun (WGS) entry which is preliminary data.</text>
</comment>
<keyword evidence="1" id="KW-1133">Transmembrane helix</keyword>
<reference evidence="2" key="1">
    <citation type="journal article" date="2023" name="Mol. Biol. Evol.">
        <title>Third-Generation Sequencing Reveals the Adaptive Role of the Epigenome in Three Deep-Sea Polychaetes.</title>
        <authorList>
            <person name="Perez M."/>
            <person name="Aroh O."/>
            <person name="Sun Y."/>
            <person name="Lan Y."/>
            <person name="Juniper S.K."/>
            <person name="Young C.R."/>
            <person name="Angers B."/>
            <person name="Qian P.Y."/>
        </authorList>
    </citation>
    <scope>NUCLEOTIDE SEQUENCE</scope>
    <source>
        <strain evidence="2">P08H-3</strain>
    </source>
</reference>
<keyword evidence="3" id="KW-1185">Reference proteome</keyword>
<dbReference type="Pfam" id="PF06979">
    <property type="entry name" value="TMEM70"/>
    <property type="match status" value="1"/>
</dbReference>
<keyword evidence="1" id="KW-0472">Membrane</keyword>